<dbReference type="InterPro" id="IPR045642">
    <property type="entry name" value="DUF6406"/>
</dbReference>
<dbReference type="Proteomes" id="UP001518976">
    <property type="component" value="Unassembled WGS sequence"/>
</dbReference>
<comment type="caution">
    <text evidence="1">The sequence shown here is derived from an EMBL/GenBank/DDBJ whole genome shotgun (WGS) entry which is preliminary data.</text>
</comment>
<gene>
    <name evidence="1" type="ORF">JW592_21005</name>
</gene>
<keyword evidence="2" id="KW-1185">Reference proteome</keyword>
<accession>A0ABS3WXR1</accession>
<sequence length="87" mass="9837">MTGDIRLRQGVPGHSGNARFVVRHLWAPDGRPLTVYLVVVADGEREVELALGDTFSVRDETWLLDRVDGLETDDGWRVVLRKVDQHT</sequence>
<organism evidence="1 2">
    <name type="scientific">Streptomyces spirodelae</name>
    <dbReference type="NCBI Taxonomy" id="2812904"/>
    <lineage>
        <taxon>Bacteria</taxon>
        <taxon>Bacillati</taxon>
        <taxon>Actinomycetota</taxon>
        <taxon>Actinomycetes</taxon>
        <taxon>Kitasatosporales</taxon>
        <taxon>Streptomycetaceae</taxon>
        <taxon>Streptomyces</taxon>
    </lineage>
</organism>
<proteinExistence type="predicted"/>
<evidence type="ECO:0000313" key="1">
    <source>
        <dbReference type="EMBL" id="MBO8187924.1"/>
    </source>
</evidence>
<reference evidence="1 2" key="1">
    <citation type="submission" date="2021-02" db="EMBL/GenBank/DDBJ databases">
        <title>Streptomyces spirodelae sp. nov., isolated from duckweed.</title>
        <authorList>
            <person name="Saimee Y."/>
            <person name="Duangmal K."/>
        </authorList>
    </citation>
    <scope>NUCLEOTIDE SEQUENCE [LARGE SCALE GENOMIC DNA]</scope>
    <source>
        <strain evidence="1 2">DW4-2</strain>
    </source>
</reference>
<dbReference type="RefSeq" id="WP_209266731.1">
    <property type="nucleotide sequence ID" value="NZ_JAFFZN010000020.1"/>
</dbReference>
<evidence type="ECO:0000313" key="2">
    <source>
        <dbReference type="Proteomes" id="UP001518976"/>
    </source>
</evidence>
<protein>
    <submittedName>
        <fullName evidence="1">Uncharacterized protein</fullName>
    </submittedName>
</protein>
<name>A0ABS3WXR1_9ACTN</name>
<dbReference type="Pfam" id="PF19944">
    <property type="entry name" value="DUF6406"/>
    <property type="match status" value="1"/>
</dbReference>
<dbReference type="EMBL" id="JAFFZN010000020">
    <property type="protein sequence ID" value="MBO8187924.1"/>
    <property type="molecule type" value="Genomic_DNA"/>
</dbReference>